<keyword evidence="6" id="KW-0813">Transport</keyword>
<comment type="cofactor">
    <cofactor evidence="6">
        <name>[4Fe-4S] cluster</name>
        <dbReference type="ChEBI" id="CHEBI:49883"/>
    </cofactor>
    <text evidence="6">Binds 2 [4Fe-4S] clusters.</text>
</comment>
<dbReference type="GO" id="GO:0051539">
    <property type="term" value="F:4 iron, 4 sulfur cluster binding"/>
    <property type="evidence" value="ECO:0007669"/>
    <property type="project" value="UniProtKB-UniRule"/>
</dbReference>
<dbReference type="PROSITE" id="PS00198">
    <property type="entry name" value="4FE4S_FER_1"/>
    <property type="match status" value="1"/>
</dbReference>
<dbReference type="InterPro" id="IPR009051">
    <property type="entry name" value="Helical_ferredxn"/>
</dbReference>
<proteinExistence type="predicted"/>
<keyword evidence="5 6" id="KW-0411">Iron-sulfur</keyword>
<reference evidence="8 9" key="2">
    <citation type="submission" date="2018-06" db="EMBL/GenBank/DDBJ databases">
        <title>Metagenomic assembly of (sub)arctic Cyanobacteria and their associated microbiome from non-axenic cultures.</title>
        <authorList>
            <person name="Baurain D."/>
        </authorList>
    </citation>
    <scope>NUCLEOTIDE SEQUENCE [LARGE SCALE GENOMIC DNA]</scope>
    <source>
        <strain evidence="8">ULC066bin1</strain>
    </source>
</reference>
<dbReference type="InterPro" id="IPR004017">
    <property type="entry name" value="Cys_rich_dom"/>
</dbReference>
<dbReference type="PANTHER" id="PTHR32479:SF17">
    <property type="entry name" value="GLYCOLATE OXIDASE IRON-SULFUR SUBUNIT"/>
    <property type="match status" value="1"/>
</dbReference>
<comment type="function">
    <text evidence="6">Component of a complex that catalyzes the oxidation of glycolate to glyoxylate.</text>
</comment>
<dbReference type="PIRSF" id="PIRSF000139">
    <property type="entry name" value="Glc_ox_4Fe-4S"/>
    <property type="match status" value="1"/>
</dbReference>
<name>A0A2W4W5U3_9CYAN</name>
<feature type="domain" description="4Fe-4S ferredoxin-type" evidence="7">
    <location>
        <begin position="32"/>
        <end position="63"/>
    </location>
</feature>
<evidence type="ECO:0000256" key="1">
    <source>
        <dbReference type="ARBA" id="ARBA00022485"/>
    </source>
</evidence>
<dbReference type="Gene3D" id="1.10.1060.10">
    <property type="entry name" value="Alpha-helical ferredoxin"/>
    <property type="match status" value="1"/>
</dbReference>
<feature type="domain" description="4Fe-4S ferredoxin-type" evidence="7">
    <location>
        <begin position="84"/>
        <end position="107"/>
    </location>
</feature>
<dbReference type="Proteomes" id="UP000249467">
    <property type="component" value="Unassembled WGS sequence"/>
</dbReference>
<evidence type="ECO:0000259" key="7">
    <source>
        <dbReference type="PROSITE" id="PS51379"/>
    </source>
</evidence>
<evidence type="ECO:0000256" key="5">
    <source>
        <dbReference type="ARBA" id="ARBA00023014"/>
    </source>
</evidence>
<comment type="catalytic activity">
    <reaction evidence="6">
        <text>(R)-lactate + A = pyruvate + AH2</text>
        <dbReference type="Rhea" id="RHEA:15089"/>
        <dbReference type="ChEBI" id="CHEBI:13193"/>
        <dbReference type="ChEBI" id="CHEBI:15361"/>
        <dbReference type="ChEBI" id="CHEBI:16004"/>
        <dbReference type="ChEBI" id="CHEBI:17499"/>
    </reaction>
</comment>
<accession>A0A2W4W5U3</accession>
<evidence type="ECO:0000313" key="8">
    <source>
        <dbReference type="EMBL" id="PZO40544.1"/>
    </source>
</evidence>
<evidence type="ECO:0000256" key="3">
    <source>
        <dbReference type="ARBA" id="ARBA00022737"/>
    </source>
</evidence>
<dbReference type="Pfam" id="PF13183">
    <property type="entry name" value="Fer4_8"/>
    <property type="match status" value="1"/>
</dbReference>
<comment type="caution">
    <text evidence="8">The sequence shown here is derived from an EMBL/GenBank/DDBJ whole genome shotgun (WGS) entry which is preliminary data.</text>
</comment>
<protein>
    <recommendedName>
        <fullName evidence="6">Glycolate oxidase iron-sulfur subunit</fullName>
        <ecNumber evidence="6">1.1.99.14</ecNumber>
    </recommendedName>
</protein>
<dbReference type="AlphaFoldDB" id="A0A2W4W5U3"/>
<keyword evidence="1 6" id="KW-0004">4Fe-4S</keyword>
<keyword evidence="6" id="KW-0249">Electron transport</keyword>
<evidence type="ECO:0000256" key="6">
    <source>
        <dbReference type="PIRNR" id="PIRNR000139"/>
    </source>
</evidence>
<keyword evidence="4 6" id="KW-0408">Iron</keyword>
<dbReference type="InterPro" id="IPR017896">
    <property type="entry name" value="4Fe4S_Fe-S-bd"/>
</dbReference>
<dbReference type="SUPFAM" id="SSF54862">
    <property type="entry name" value="4Fe-4S ferredoxins"/>
    <property type="match status" value="1"/>
</dbReference>
<dbReference type="InterPro" id="IPR017900">
    <property type="entry name" value="4Fe4S_Fe_S_CS"/>
</dbReference>
<organism evidence="8 9">
    <name type="scientific">Pseudanabaena frigida</name>
    <dbReference type="NCBI Taxonomy" id="945775"/>
    <lineage>
        <taxon>Bacteria</taxon>
        <taxon>Bacillati</taxon>
        <taxon>Cyanobacteriota</taxon>
        <taxon>Cyanophyceae</taxon>
        <taxon>Pseudanabaenales</taxon>
        <taxon>Pseudanabaenaceae</taxon>
        <taxon>Pseudanabaena</taxon>
    </lineage>
</organism>
<evidence type="ECO:0000256" key="4">
    <source>
        <dbReference type="ARBA" id="ARBA00023004"/>
    </source>
</evidence>
<dbReference type="GO" id="GO:0019154">
    <property type="term" value="F:glycolate dehydrogenase activity"/>
    <property type="evidence" value="ECO:0007669"/>
    <property type="project" value="UniProtKB-EC"/>
</dbReference>
<evidence type="ECO:0000256" key="2">
    <source>
        <dbReference type="ARBA" id="ARBA00022723"/>
    </source>
</evidence>
<evidence type="ECO:0000313" key="9">
    <source>
        <dbReference type="Proteomes" id="UP000249467"/>
    </source>
</evidence>
<dbReference type="PANTHER" id="PTHR32479">
    <property type="entry name" value="GLYCOLATE OXIDASE IRON-SULFUR SUBUNIT"/>
    <property type="match status" value="1"/>
</dbReference>
<keyword evidence="3" id="KW-0677">Repeat</keyword>
<dbReference type="EC" id="1.1.99.14" evidence="6"/>
<gene>
    <name evidence="8" type="ORF">DCF19_11630</name>
</gene>
<dbReference type="InterPro" id="IPR012257">
    <property type="entry name" value="Glc_ox_4Fe-4S"/>
</dbReference>
<dbReference type="GO" id="GO:0046872">
    <property type="term" value="F:metal ion binding"/>
    <property type="evidence" value="ECO:0007669"/>
    <property type="project" value="UniProtKB-UniRule"/>
</dbReference>
<keyword evidence="2 6" id="KW-0479">Metal-binding</keyword>
<dbReference type="EMBL" id="QBML01000014">
    <property type="protein sequence ID" value="PZO40544.1"/>
    <property type="molecule type" value="Genomic_DNA"/>
</dbReference>
<sequence length="459" mass="50959">MQVSEKSNSENLSTNLIVQDSQILSPTFDSKNPPNPQLIDACVHCGFCLSTCPSYRVIGKETDSPRGRIYLMDGINEGEIPLSPAIAQHFDSCLGCLACVTTCPSGVQYDRLIETTRAQMERNHPRSLPEKLLRQFIFSTFPYPNRLRVLLAPLLAYQKLGLQRLLRSTSWIEKFLPKQVAAMESVLPELTTQSFQDTFPEVIPAKGTKRYRVGMILGCVQRVFLPEVNNATVRVLTANGCEVVIPKLQGCCGALSHHQGQEAQTLELVKQTIDVFADLNLDAVLINASGCGHTLKEYGHILKDDLEYAEKAKEFSGRVKDVQEFLDRVGLTAKLSPLQEQPLAIAYQDACHMLHGQKISLEPRHLLRQIPNVQLRESVDAALCCGSAGIYNILQPEVGDELGEMKVTNLTDTGAQVIASANVGCITQIRKHLKLQNKDVLLMHPMELLDYSIRGQKIK</sequence>
<reference evidence="8 9" key="1">
    <citation type="submission" date="2018-04" db="EMBL/GenBank/DDBJ databases">
        <authorList>
            <person name="Go L.Y."/>
            <person name="Mitchell J.A."/>
        </authorList>
    </citation>
    <scope>NUCLEOTIDE SEQUENCE [LARGE SCALE GENOMIC DNA]</scope>
    <source>
        <strain evidence="8">ULC066bin1</strain>
    </source>
</reference>
<comment type="catalytic activity">
    <reaction evidence="6">
        <text>glycolate + A = glyoxylate + AH2</text>
        <dbReference type="Rhea" id="RHEA:21264"/>
        <dbReference type="ChEBI" id="CHEBI:13193"/>
        <dbReference type="ChEBI" id="CHEBI:17499"/>
        <dbReference type="ChEBI" id="CHEBI:29805"/>
        <dbReference type="ChEBI" id="CHEBI:36655"/>
        <dbReference type="EC" id="1.1.99.14"/>
    </reaction>
</comment>
<dbReference type="PROSITE" id="PS51379">
    <property type="entry name" value="4FE4S_FER_2"/>
    <property type="match status" value="2"/>
</dbReference>
<dbReference type="Pfam" id="PF02754">
    <property type="entry name" value="CCG"/>
    <property type="match status" value="2"/>
</dbReference>